<organism evidence="4 5">
    <name type="scientific">Trematosphaeria pertusa</name>
    <dbReference type="NCBI Taxonomy" id="390896"/>
    <lineage>
        <taxon>Eukaryota</taxon>
        <taxon>Fungi</taxon>
        <taxon>Dikarya</taxon>
        <taxon>Ascomycota</taxon>
        <taxon>Pezizomycotina</taxon>
        <taxon>Dothideomycetes</taxon>
        <taxon>Pleosporomycetidae</taxon>
        <taxon>Pleosporales</taxon>
        <taxon>Massarineae</taxon>
        <taxon>Trematosphaeriaceae</taxon>
        <taxon>Trematosphaeria</taxon>
    </lineage>
</organism>
<evidence type="ECO:0000313" key="4">
    <source>
        <dbReference type="EMBL" id="KAF2251712.1"/>
    </source>
</evidence>
<proteinExistence type="predicted"/>
<dbReference type="AlphaFoldDB" id="A0A6A6IPI6"/>
<dbReference type="SUPFAM" id="SSF52540">
    <property type="entry name" value="P-loop containing nucleoside triphosphate hydrolases"/>
    <property type="match status" value="1"/>
</dbReference>
<dbReference type="Gene3D" id="1.25.40.20">
    <property type="entry name" value="Ankyrin repeat-containing domain"/>
    <property type="match status" value="1"/>
</dbReference>
<evidence type="ECO:0000313" key="5">
    <source>
        <dbReference type="Proteomes" id="UP000800094"/>
    </source>
</evidence>
<dbReference type="InterPro" id="IPR007111">
    <property type="entry name" value="NACHT_NTPase"/>
</dbReference>
<dbReference type="Gene3D" id="3.40.50.300">
    <property type="entry name" value="P-loop containing nucleotide triphosphate hydrolases"/>
    <property type="match status" value="1"/>
</dbReference>
<dbReference type="OrthoDB" id="1577640at2759"/>
<dbReference type="RefSeq" id="XP_033686716.1">
    <property type="nucleotide sequence ID" value="XM_033831948.1"/>
</dbReference>
<dbReference type="Pfam" id="PF24883">
    <property type="entry name" value="NPHP3_N"/>
    <property type="match status" value="1"/>
</dbReference>
<dbReference type="InterPro" id="IPR002110">
    <property type="entry name" value="Ankyrin_rpt"/>
</dbReference>
<feature type="domain" description="NACHT" evidence="3">
    <location>
        <begin position="209"/>
        <end position="349"/>
    </location>
</feature>
<dbReference type="PROSITE" id="PS50837">
    <property type="entry name" value="NACHT"/>
    <property type="match status" value="1"/>
</dbReference>
<keyword evidence="5" id="KW-1185">Reference proteome</keyword>
<dbReference type="PROSITE" id="PS50088">
    <property type="entry name" value="ANK_REPEAT"/>
    <property type="match status" value="1"/>
</dbReference>
<sequence length="949" mass="108313">MEALGAVASIITVVELTAKVISKCKHLIETTRDAPKDLRHILIEISSLKAALESLQFLSESATDVSATLRTTNEIDGAIQGCRDTVEELASELDGLSISQSAQTSSSKRQKLKGSLGWCLKESKARKLLDTAIQHKSTITLALLGDVARELKEIKQNLSDAKLREVCNWLEQINPTRSHNDAVKIREEETCRWILRQQEWRDWRGGNRRPIWIYGIPGAGKTILSSYINQQVQARCAGQSSKAFHLYFYFSYRHTDDQTVAFLRWMLSQLCRRLCYVPEEIQELYRQNAEPTSSELLHASKILLQGLDIVYLVIDAIDECNTRADLLDALTIMLTDPEFNKIRLLSTSRDYIDIRSRLEPLSFSLPMSNSLVDEDIRVYVTAELQSNPRLSRWPPALADDILESLVEGAKGMFRWVACQMYILQWKRTESEMRKALKELPETLDETYQRILRDIPKDEWPYARKALVWTAAHEMSCFRHGIPNSCLASAVFSSDNLLSWGYDDLKEICSCLINTSLVEYEPDEDDEYGSVIEFGATRLAHYTVKEFLFSNRLVDSDISYFHLSGQDVIREYLGDVFGHCLTLDLFMPPGDRFHEDFSDYCREAARIAPYSFEDFITEDESLWKLQISFLNKPKFPPNSYSRALLFIGLETDWSWHELPECLVEQQALVLLRMLLGGFNRMSEKYLLEPDLEAVLSASFFVNRLDKEYDIRTNILEMVGCIDQEGREILFRVMGQRLQPDIFLMLSVGTCLHLDYFSYVDSWDNHEEFIQGTLRRPLDNGADANGAGFKLTPLQLAALHGCERGARILLDAGADPNALGNPGGKDIPQISPDDIRKCRWSPLHILRHSKSGFGHMDWEMDVNLFGEGFPKYVEKTHHDLELLLLQRGARDFVLSEDGCLMMGDTVTEDKKMEGWDMDSRDFVHAEKGNFSSEAHAILGMLSECEARLSRP</sequence>
<dbReference type="PANTHER" id="PTHR10039">
    <property type="entry name" value="AMELOGENIN"/>
    <property type="match status" value="1"/>
</dbReference>
<name>A0A6A6IPI6_9PLEO</name>
<dbReference type="Proteomes" id="UP000800094">
    <property type="component" value="Unassembled WGS sequence"/>
</dbReference>
<dbReference type="PANTHER" id="PTHR10039:SF16">
    <property type="entry name" value="GPI INOSITOL-DEACYLASE"/>
    <property type="match status" value="1"/>
</dbReference>
<keyword evidence="2" id="KW-0040">ANK repeat</keyword>
<feature type="repeat" description="ANK" evidence="2">
    <location>
        <begin position="787"/>
        <end position="819"/>
    </location>
</feature>
<dbReference type="SUPFAM" id="SSF48403">
    <property type="entry name" value="Ankyrin repeat"/>
    <property type="match status" value="1"/>
</dbReference>
<dbReference type="InterPro" id="IPR027417">
    <property type="entry name" value="P-loop_NTPase"/>
</dbReference>
<dbReference type="EMBL" id="ML987192">
    <property type="protein sequence ID" value="KAF2251712.1"/>
    <property type="molecule type" value="Genomic_DNA"/>
</dbReference>
<evidence type="ECO:0000256" key="2">
    <source>
        <dbReference type="PROSITE-ProRule" id="PRU00023"/>
    </source>
</evidence>
<dbReference type="InterPro" id="IPR036770">
    <property type="entry name" value="Ankyrin_rpt-contain_sf"/>
</dbReference>
<evidence type="ECO:0000259" key="3">
    <source>
        <dbReference type="PROSITE" id="PS50837"/>
    </source>
</evidence>
<gene>
    <name evidence="4" type="ORF">BU26DRAFT_548526</name>
</gene>
<protein>
    <recommendedName>
        <fullName evidence="3">NACHT domain-containing protein</fullName>
    </recommendedName>
</protein>
<reference evidence="4" key="1">
    <citation type="journal article" date="2020" name="Stud. Mycol.">
        <title>101 Dothideomycetes genomes: a test case for predicting lifestyles and emergence of pathogens.</title>
        <authorList>
            <person name="Haridas S."/>
            <person name="Albert R."/>
            <person name="Binder M."/>
            <person name="Bloem J."/>
            <person name="Labutti K."/>
            <person name="Salamov A."/>
            <person name="Andreopoulos B."/>
            <person name="Baker S."/>
            <person name="Barry K."/>
            <person name="Bills G."/>
            <person name="Bluhm B."/>
            <person name="Cannon C."/>
            <person name="Castanera R."/>
            <person name="Culley D."/>
            <person name="Daum C."/>
            <person name="Ezra D."/>
            <person name="Gonzalez J."/>
            <person name="Henrissat B."/>
            <person name="Kuo A."/>
            <person name="Liang C."/>
            <person name="Lipzen A."/>
            <person name="Lutzoni F."/>
            <person name="Magnuson J."/>
            <person name="Mondo S."/>
            <person name="Nolan M."/>
            <person name="Ohm R."/>
            <person name="Pangilinan J."/>
            <person name="Park H.-J."/>
            <person name="Ramirez L."/>
            <person name="Alfaro M."/>
            <person name="Sun H."/>
            <person name="Tritt A."/>
            <person name="Yoshinaga Y."/>
            <person name="Zwiers L.-H."/>
            <person name="Turgeon B."/>
            <person name="Goodwin S."/>
            <person name="Spatafora J."/>
            <person name="Crous P."/>
            <person name="Grigoriev I."/>
        </authorList>
    </citation>
    <scope>NUCLEOTIDE SEQUENCE</scope>
    <source>
        <strain evidence="4">CBS 122368</strain>
    </source>
</reference>
<dbReference type="GeneID" id="54585278"/>
<dbReference type="InterPro" id="IPR056884">
    <property type="entry name" value="NPHP3-like_N"/>
</dbReference>
<accession>A0A6A6IPI6</accession>
<evidence type="ECO:0000256" key="1">
    <source>
        <dbReference type="ARBA" id="ARBA00022737"/>
    </source>
</evidence>
<keyword evidence="1" id="KW-0677">Repeat</keyword>